<reference evidence="1" key="1">
    <citation type="submission" date="2020-09" db="EMBL/GenBank/DDBJ databases">
        <title>Taishania pollutisoli gen. nov., sp. nov., Isolated from Tetrabromobisphenol A-Contaminated Soil.</title>
        <authorList>
            <person name="Chen Q."/>
        </authorList>
    </citation>
    <scope>NUCLEOTIDE SEQUENCE</scope>
    <source>
        <strain evidence="1">CZZ-1</strain>
    </source>
</reference>
<sequence>MENIKEGRFTHFASDGETIIIRKKNSQTEYFDRGKIKSKVTWIKEDEYLLEITKIKKAELVAVNVGSIISVKVIGCHENYYDFTISLNNNGEIIQADARYYW</sequence>
<gene>
    <name evidence="1" type="ORF">H9Y05_03115</name>
</gene>
<dbReference type="AlphaFoldDB" id="A0A8J6PAZ8"/>
<dbReference type="Proteomes" id="UP000652681">
    <property type="component" value="Unassembled WGS sequence"/>
</dbReference>
<keyword evidence="2" id="KW-1185">Reference proteome</keyword>
<comment type="caution">
    <text evidence="1">The sequence shown here is derived from an EMBL/GenBank/DDBJ whole genome shotgun (WGS) entry which is preliminary data.</text>
</comment>
<evidence type="ECO:0000313" key="2">
    <source>
        <dbReference type="Proteomes" id="UP000652681"/>
    </source>
</evidence>
<evidence type="ECO:0000313" key="1">
    <source>
        <dbReference type="EMBL" id="MBC9811457.1"/>
    </source>
</evidence>
<organism evidence="1 2">
    <name type="scientific">Taishania pollutisoli</name>
    <dbReference type="NCBI Taxonomy" id="2766479"/>
    <lineage>
        <taxon>Bacteria</taxon>
        <taxon>Pseudomonadati</taxon>
        <taxon>Bacteroidota</taxon>
        <taxon>Flavobacteriia</taxon>
        <taxon>Flavobacteriales</taxon>
        <taxon>Crocinitomicaceae</taxon>
        <taxon>Taishania</taxon>
    </lineage>
</organism>
<accession>A0A8J6PAZ8</accession>
<name>A0A8J6PAZ8_9FLAO</name>
<dbReference type="EMBL" id="JACVEL010000002">
    <property type="protein sequence ID" value="MBC9811457.1"/>
    <property type="molecule type" value="Genomic_DNA"/>
</dbReference>
<protein>
    <submittedName>
        <fullName evidence="1">Uncharacterized protein</fullName>
    </submittedName>
</protein>
<proteinExistence type="predicted"/>